<organism evidence="1 2">
    <name type="scientific">Drosophila kikkawai</name>
    <name type="common">Fruit fly</name>
    <dbReference type="NCBI Taxonomy" id="30033"/>
    <lineage>
        <taxon>Eukaryota</taxon>
        <taxon>Metazoa</taxon>
        <taxon>Ecdysozoa</taxon>
        <taxon>Arthropoda</taxon>
        <taxon>Hexapoda</taxon>
        <taxon>Insecta</taxon>
        <taxon>Pterygota</taxon>
        <taxon>Neoptera</taxon>
        <taxon>Endopterygota</taxon>
        <taxon>Diptera</taxon>
        <taxon>Brachycera</taxon>
        <taxon>Muscomorpha</taxon>
        <taxon>Ephydroidea</taxon>
        <taxon>Drosophilidae</taxon>
        <taxon>Drosophila</taxon>
        <taxon>Sophophora</taxon>
    </lineage>
</organism>
<reference evidence="1" key="1">
    <citation type="submission" date="2025-05" db="UniProtKB">
        <authorList>
            <consortium name="RefSeq"/>
        </authorList>
    </citation>
    <scope>NUCLEOTIDE SEQUENCE [LARGE SCALE GENOMIC DNA]</scope>
    <source>
        <strain evidence="1">14028-0561.14</strain>
    </source>
</reference>
<evidence type="ECO:0000313" key="2">
    <source>
        <dbReference type="RefSeq" id="XP_017027109.1"/>
    </source>
</evidence>
<proteinExistence type="predicted"/>
<dbReference type="AlphaFoldDB" id="A0A6P4IUL9"/>
<protein>
    <submittedName>
        <fullName evidence="2">Uncharacterized protein</fullName>
    </submittedName>
</protein>
<dbReference type="GeneID" id="108078056"/>
<accession>A0A6P4IUL9</accession>
<keyword evidence="1" id="KW-1185">Reference proteome</keyword>
<sequence length="63" mass="7349">MADNEEYDRAFTTIADISEEMECTQVTHVPQVLKQLEDIQDSEEEMRLAEGKRLGKKYDSVFH</sequence>
<dbReference type="OrthoDB" id="7831604at2759"/>
<reference evidence="2" key="2">
    <citation type="submission" date="2025-08" db="UniProtKB">
        <authorList>
            <consortium name="RefSeq"/>
        </authorList>
    </citation>
    <scope>IDENTIFICATION</scope>
    <source>
        <strain evidence="2">14028-0561.14</strain>
        <tissue evidence="2">Whole fly</tissue>
    </source>
</reference>
<gene>
    <name evidence="2" type="primary">LOC108078056</name>
</gene>
<dbReference type="Proteomes" id="UP001652661">
    <property type="component" value="Chromosome 2R"/>
</dbReference>
<name>A0A6P4IUL9_DROKI</name>
<dbReference type="RefSeq" id="XP_017027109.1">
    <property type="nucleotide sequence ID" value="XM_017171620.3"/>
</dbReference>
<evidence type="ECO:0000313" key="1">
    <source>
        <dbReference type="Proteomes" id="UP001652661"/>
    </source>
</evidence>